<dbReference type="Proteomes" id="UP001150217">
    <property type="component" value="Unassembled WGS sequence"/>
</dbReference>
<reference evidence="2" key="1">
    <citation type="submission" date="2022-08" db="EMBL/GenBank/DDBJ databases">
        <title>A Global Phylogenomic Analysis of the Shiitake Genus Lentinula.</title>
        <authorList>
            <consortium name="DOE Joint Genome Institute"/>
            <person name="Sierra-Patev S."/>
            <person name="Min B."/>
            <person name="Naranjo-Ortiz M."/>
            <person name="Looney B."/>
            <person name="Konkel Z."/>
            <person name="Slot J.C."/>
            <person name="Sakamoto Y."/>
            <person name="Steenwyk J.L."/>
            <person name="Rokas A."/>
            <person name="Carro J."/>
            <person name="Camarero S."/>
            <person name="Ferreira P."/>
            <person name="Molpeceres G."/>
            <person name="Ruiz-Duenas F.J."/>
            <person name="Serrano A."/>
            <person name="Henrissat B."/>
            <person name="Drula E."/>
            <person name="Hughes K.W."/>
            <person name="Mata J.L."/>
            <person name="Ishikawa N.K."/>
            <person name="Vargas-Isla R."/>
            <person name="Ushijima S."/>
            <person name="Smith C.A."/>
            <person name="Ahrendt S."/>
            <person name="Andreopoulos W."/>
            <person name="He G."/>
            <person name="Labutti K."/>
            <person name="Lipzen A."/>
            <person name="Ng V."/>
            <person name="Riley R."/>
            <person name="Sandor L."/>
            <person name="Barry K."/>
            <person name="Martinez A.T."/>
            <person name="Xiao Y."/>
            <person name="Gibbons J.G."/>
            <person name="Terashima K."/>
            <person name="Grigoriev I.V."/>
            <person name="Hibbett D.S."/>
        </authorList>
    </citation>
    <scope>NUCLEOTIDE SEQUENCE</scope>
    <source>
        <strain evidence="2">RHP3577 ss4</strain>
    </source>
</reference>
<dbReference type="EMBL" id="JANVFT010000123">
    <property type="protein sequence ID" value="KAJ4465716.1"/>
    <property type="molecule type" value="Genomic_DNA"/>
</dbReference>
<protein>
    <recommendedName>
        <fullName evidence="4">MYND-type domain-containing protein</fullName>
    </recommendedName>
</protein>
<gene>
    <name evidence="2" type="ORF">C8R41DRAFT_858015</name>
</gene>
<keyword evidence="3" id="KW-1185">Reference proteome</keyword>
<proteinExistence type="predicted"/>
<evidence type="ECO:0008006" key="4">
    <source>
        <dbReference type="Google" id="ProtNLM"/>
    </source>
</evidence>
<organism evidence="2 3">
    <name type="scientific">Lentinula lateritia</name>
    <dbReference type="NCBI Taxonomy" id="40482"/>
    <lineage>
        <taxon>Eukaryota</taxon>
        <taxon>Fungi</taxon>
        <taxon>Dikarya</taxon>
        <taxon>Basidiomycota</taxon>
        <taxon>Agaricomycotina</taxon>
        <taxon>Agaricomycetes</taxon>
        <taxon>Agaricomycetidae</taxon>
        <taxon>Agaricales</taxon>
        <taxon>Marasmiineae</taxon>
        <taxon>Omphalotaceae</taxon>
        <taxon>Lentinula</taxon>
    </lineage>
</organism>
<comment type="caution">
    <text evidence="2">The sequence shown here is derived from an EMBL/GenBank/DDBJ whole genome shotgun (WGS) entry which is preliminary data.</text>
</comment>
<evidence type="ECO:0000313" key="3">
    <source>
        <dbReference type="Proteomes" id="UP001150217"/>
    </source>
</evidence>
<accession>A0ABQ8UY81</accession>
<name>A0ABQ8UY81_9AGAR</name>
<feature type="compositionally biased region" description="Low complexity" evidence="1">
    <location>
        <begin position="172"/>
        <end position="192"/>
    </location>
</feature>
<feature type="region of interest" description="Disordered" evidence="1">
    <location>
        <begin position="172"/>
        <end position="240"/>
    </location>
</feature>
<sequence>MSARSAPSTEVTQATDTVIKTIVDLVQHTGAEKLKLVDAKLIPLVQWAKDYAGYRFRHKEIIRILRDEGQLNDLSDQLRKLAEDSLQAGDAFVLARAEADWEGDWVHPRWKKAAMERAQAAEKQRKEDLLVAERRRVDVYTRLRDVCNTNIEDLPFNYSEDSDSEDEILQAASVGAPGPSSSSNSTAHNPASRTSSSIETMRRTGPLFSNPAKPRSVIPGTTSIVNRAPQAGPDAQQQMKRKAEAFLHGDFNKRSRPDHSTVRAALPTSPGIPVPSVPVQHPLLPFNFRGLSKEAQQISNFKQYERTHSGDIVQTLNVHFNGSTNLLANEAYVREISQTLPSCIACTKRNIKCVWIFDRARCEFCSATSKHLKCSFGDTLRWHRACSQLPDHEPSEIRKVFEQTSLGNGNSDPFWYEKIIDGHRSPNALIFLLVLSNSKILSGFACEA</sequence>
<evidence type="ECO:0000256" key="1">
    <source>
        <dbReference type="SAM" id="MobiDB-lite"/>
    </source>
</evidence>
<evidence type="ECO:0000313" key="2">
    <source>
        <dbReference type="EMBL" id="KAJ4465716.1"/>
    </source>
</evidence>